<protein>
    <submittedName>
        <fullName evidence="8">Insecticidal toxin complex protein</fullName>
    </submittedName>
</protein>
<feature type="region of interest" description="Disordered" evidence="5">
    <location>
        <begin position="2191"/>
        <end position="2214"/>
    </location>
</feature>
<name>F2R308_STRVP</name>
<dbReference type="KEGG" id="sve:SVEN_7421"/>
<organism evidence="8 9">
    <name type="scientific">Streptomyces venezuelae (strain ATCC 10712 / CBS 650.69 / DSM 40230 / JCM 4526 / NBRC 13096 / PD 04745)</name>
    <dbReference type="NCBI Taxonomy" id="953739"/>
    <lineage>
        <taxon>Bacteria</taxon>
        <taxon>Bacillati</taxon>
        <taxon>Actinomycetota</taxon>
        <taxon>Actinomycetes</taxon>
        <taxon>Kitasatosporales</taxon>
        <taxon>Streptomycetaceae</taxon>
        <taxon>Streptomyces</taxon>
    </lineage>
</organism>
<dbReference type="HOGENOM" id="CLU_000672_1_0_11"/>
<dbReference type="Gene3D" id="2.180.10.10">
    <property type="entry name" value="RHS repeat-associated core"/>
    <property type="match status" value="1"/>
</dbReference>
<feature type="domain" description="Insecticide toxin TcdB middle/C-terminal" evidence="6">
    <location>
        <begin position="961"/>
        <end position="1115"/>
    </location>
</feature>
<dbReference type="InterPro" id="IPR003284">
    <property type="entry name" value="Sal_SpvB"/>
</dbReference>
<dbReference type="EMBL" id="FR845719">
    <property type="protein sequence ID" value="CCA60707.1"/>
    <property type="molecule type" value="Genomic_DNA"/>
</dbReference>
<keyword evidence="4" id="KW-0843">Virulence</keyword>
<evidence type="ECO:0000313" key="8">
    <source>
        <dbReference type="EMBL" id="CCA60707.1"/>
    </source>
</evidence>
<dbReference type="InterPro" id="IPR022385">
    <property type="entry name" value="Rhs_assc_core"/>
</dbReference>
<dbReference type="GO" id="GO:0005737">
    <property type="term" value="C:cytoplasm"/>
    <property type="evidence" value="ECO:0007669"/>
    <property type="project" value="InterPro"/>
</dbReference>
<evidence type="ECO:0000256" key="4">
    <source>
        <dbReference type="ARBA" id="ARBA00023026"/>
    </source>
</evidence>
<feature type="compositionally biased region" description="Basic and acidic residues" evidence="5">
    <location>
        <begin position="138"/>
        <end position="159"/>
    </location>
</feature>
<dbReference type="InterPro" id="IPR050708">
    <property type="entry name" value="T6SS_VgrG/RHS"/>
</dbReference>
<gene>
    <name evidence="8" type="ordered locus">SVEN_7421</name>
</gene>
<feature type="region of interest" description="Disordered" evidence="5">
    <location>
        <begin position="133"/>
        <end position="159"/>
    </location>
</feature>
<dbReference type="SUPFAM" id="SSF69318">
    <property type="entry name" value="Integrin alpha N-terminal domain"/>
    <property type="match status" value="1"/>
</dbReference>
<dbReference type="Pfam" id="PF03534">
    <property type="entry name" value="SpvB"/>
    <property type="match status" value="1"/>
</dbReference>
<evidence type="ECO:0000256" key="1">
    <source>
        <dbReference type="ARBA" id="ARBA00004613"/>
    </source>
</evidence>
<feature type="domain" description="Insecticide toxin TcdB middle/N-terminal" evidence="7">
    <location>
        <begin position="727"/>
        <end position="880"/>
    </location>
</feature>
<dbReference type="STRING" id="953739.SVEN_7421"/>
<dbReference type="InterPro" id="IPR028994">
    <property type="entry name" value="Integrin_alpha_N"/>
</dbReference>
<evidence type="ECO:0000256" key="2">
    <source>
        <dbReference type="ARBA" id="ARBA00022525"/>
    </source>
</evidence>
<dbReference type="GO" id="GO:0005576">
    <property type="term" value="C:extracellular region"/>
    <property type="evidence" value="ECO:0007669"/>
    <property type="project" value="UniProtKB-SubCell"/>
</dbReference>
<evidence type="ECO:0000313" key="9">
    <source>
        <dbReference type="Proteomes" id="UP000006854"/>
    </source>
</evidence>
<dbReference type="PANTHER" id="PTHR32305:SF15">
    <property type="entry name" value="PROTEIN RHSA-RELATED"/>
    <property type="match status" value="1"/>
</dbReference>
<dbReference type="eggNOG" id="COG3291">
    <property type="taxonomic scope" value="Bacteria"/>
</dbReference>
<dbReference type="PANTHER" id="PTHR32305">
    <property type="match status" value="1"/>
</dbReference>
<evidence type="ECO:0000259" key="6">
    <source>
        <dbReference type="Pfam" id="PF12255"/>
    </source>
</evidence>
<keyword evidence="9" id="KW-1185">Reference proteome</keyword>
<dbReference type="Pfam" id="PF12256">
    <property type="entry name" value="TcdB_toxin_midN"/>
    <property type="match status" value="1"/>
</dbReference>
<proteinExistence type="predicted"/>
<keyword evidence="2" id="KW-0964">Secreted</keyword>
<dbReference type="Pfam" id="PF13517">
    <property type="entry name" value="FG-GAP_3"/>
    <property type="match status" value="1"/>
</dbReference>
<dbReference type="Pfam" id="PF12255">
    <property type="entry name" value="TcdB_toxin_midC"/>
    <property type="match status" value="1"/>
</dbReference>
<feature type="region of interest" description="Disordered" evidence="5">
    <location>
        <begin position="1605"/>
        <end position="1660"/>
    </location>
</feature>
<evidence type="ECO:0000256" key="3">
    <source>
        <dbReference type="ARBA" id="ARBA00022729"/>
    </source>
</evidence>
<dbReference type="InterPro" id="IPR022045">
    <property type="entry name" value="TcdB_toxin_mid/N"/>
</dbReference>
<dbReference type="PATRIC" id="fig|953739.5.peg.2650"/>
<dbReference type="eggNOG" id="COG3209">
    <property type="taxonomic scope" value="Bacteria"/>
</dbReference>
<dbReference type="InterPro" id="IPR022044">
    <property type="entry name" value="TcdB_toxin_mid/C"/>
</dbReference>
<feature type="compositionally biased region" description="Basic and acidic residues" evidence="5">
    <location>
        <begin position="2715"/>
        <end position="2725"/>
    </location>
</feature>
<dbReference type="Proteomes" id="UP000006854">
    <property type="component" value="Chromosome"/>
</dbReference>
<accession>F2R308</accession>
<feature type="compositionally biased region" description="Pro residues" evidence="5">
    <location>
        <begin position="1648"/>
        <end position="1658"/>
    </location>
</feature>
<reference evidence="8 9" key="1">
    <citation type="journal article" date="2011" name="BMC Genomics">
        <title>Genome-wide analysis of the role of GlnR in Streptomyces venezuelae provides new insights into global nitrogen regulation in actinomycetes.</title>
        <authorList>
            <person name="Pullan S.T."/>
            <person name="Bibb M.J."/>
            <person name="Merrick M."/>
        </authorList>
    </citation>
    <scope>NUCLEOTIDE SEQUENCE [LARGE SCALE GENOMIC DNA]</scope>
    <source>
        <strain evidence="8">ATCC 10712</strain>
    </source>
</reference>
<comment type="subcellular location">
    <subcellularLocation>
        <location evidence="1">Secreted</location>
    </subcellularLocation>
</comment>
<evidence type="ECO:0000259" key="7">
    <source>
        <dbReference type="Pfam" id="PF12256"/>
    </source>
</evidence>
<keyword evidence="3" id="KW-0732">Signal</keyword>
<feature type="region of interest" description="Disordered" evidence="5">
    <location>
        <begin position="2111"/>
        <end position="2138"/>
    </location>
</feature>
<dbReference type="InterPro" id="IPR013517">
    <property type="entry name" value="FG-GAP"/>
</dbReference>
<feature type="compositionally biased region" description="Low complexity" evidence="5">
    <location>
        <begin position="1609"/>
        <end position="1620"/>
    </location>
</feature>
<sequence length="2762" mass="302136">MVTDERDGSGTGARRFVAAAPQVTLPKGGGAIRGIGETFTAHPATGTGSVSVPVATSPGRSGFGPRLTLAYDSGAGNGPFGLGWNLSVPSVTRKTDKGLPRYLDAVDSDVFVLSGEDDLVPVHRQDHTGEWVAAHPGHTRDPEGDWVRDPAGDPVVHEDETDGYRVRRYRPRVEGAFARIERWTAVAAPAGTPVGNVHWRSVSKDNVLTVYGLTPEHRIADPLDPGRVFSWLISETRDDKGDVVLYRYKSEDGTGVDLGRPQERNRGPRDDVRRTAHRYLKRILYGNRRPALDERGERPHFLDARVVDGGWMFEAVLDYGDHDPDAPGPRDDEAVDATGALRFPWPLRPDAFSTYRPGFEVRTGRLCRRVLMFHHFPGTEAAGVGVDCLVRSTELSHGGEADPVTANGPVYAFLRSVTQHGHRRDGTGYVRRSMPPVEFTYSEPTVRDTVETVDPGSMENLPAGLDGTTYRWTDLHGEGIPGALVEQSGAWFYKRNISPLPEADRASGDGAPPRVRFAPVEHVATMPALPPGSGAEFVDLAGDGLVDVVVTNGTAPGLHEHDDAEGWQPFRPFTSLPNVPLDAPNARLADLDGDGHADVLVTDDTSLTWYRSLAEEGFEAARQIAVAADEEQGPRALFSDGTHALHLADLSGDGLPDLVRVRNGEVCYWPNLGHGRFGAKVTMENAPWFDHPDTFDQQRVRLADIDGSGTADLLYLHRDGVRLYFNQSGNAWSSPRALRAFPRIDSATSIATADLLGDGTTCLVWSSPLASDAGRPMRFVNLMGGTKPHLLTGLVNNLGAETRLSYAPSTKFSLQDKHEGRPWIARLAFPVHVVERVETYDHVSRNRFTTRYRYHHGRYDGVEREFCGFGMVEQWDTEELEAVGGAAIGGDASNSAPGSYVPPAHIKSWFHTGDRLGRERVSRYHEEEYYREPGLTPADARDLLLDDTPLPPGLADEEERQACRALKGSLLRREIYSDDAVPESTPAELTRAHTPYTVTEQNFTVRRLQGRGAHEYAVFDVQPRETLTHHYEREAADPRTQHTIALEVDPYGTVLKEAAVGYGRRTHLVTVAPDGTGRRTPNPALDALHPADRARQTTSLVTYTERRVTNAIDTAGAWRHPATCETRTFELTGYVPTGPHGRFLAADLVEPDPDITGRLRHRYAREVAYEEQPTPEPCRRPVEHVRTHHRSDDLTRILPLGLLEPRATTGERYTLALTPGLLAAVFRRPRPDGSMEELIPDPAGVLAGTAGDRGGYLAGRTLKADGRFPATDPDDHWWLPSGRTYFSAGPEDPPATELAQALRHRFVARRQRDPFGHDTVVDLDGDDLLAIEVRDPLGNRTTVEANDYRVLQPRRVADANGNRTEVAFDALGMVTGTAVMGKAAPAPAEGDTLDGFPADLEPDRVEALLTAADPDPLAADLLAGATSRVVYDLDRFRRLRRPAVVVTLTRETHHHDPLPPHGLRIQTAYGYSDGFGREIQRKTRAEPGPLTDGGPTVTPRWVCGGWVVHDNKGEPVRQYEPFFSATHEFEFGVTVGVSPVLFRDPLGRVVVTLHPHHTYQKTVFGPWGRTAYDANDTCAPRGTQTGDPRTDPDVRGLLARHFATPSPAPRAAEPGSAAAPQTSAVKRDSAVVRDPVPTGPAVARDPAPTAPAAPPASVTPPAWETWHAQRIGGALGPHEQTAAIRAAAHADTPTTTHLDALGRPFLTVERNRVVCTGHDLDGTEDTVATRTELDIEGNQRQVRDAVTQGGDPLGRVVVRYAHDILGNRIHQSSMEAGARWTLADVLGNPIREWDSRGHTFVTAYDALRRRVTRSVRGTVADGDAASDPRTLDREVRIERIEYGEPAPDASPADEARARRFNLRTRVLRHFDGAGAAVNARLDATGAPLAAYDFKGNALHHTRTLTADYQALPDWAAAPRMADESFDNSMRYDALNRAVQATLPHSDLAPGRLHVVQPVFNEAGLLDRVDVWLEHTTEPAGLLDPGSEPPSPVGIAGIDYDAHGRRTRVAHKNGATTRYRHDPLTFRLVHLVTGRGPSFPEDCDNPDNPQPDAGNCGLQNLHYTYDPSGNVTHIHDDAQQTVFFRNQRVEPSNDYVHDALYRLIQATGREHLGQQADGTRRAPTAPDASNAFHTRLDHPNTQQTMGTYVERYVHDLVGNIERMRHRGSDPAHAGWTRGYTYAETSLLEDGTAGTAAKTGNRLSHTTLNPDGATPPLVEPYAHDRHGNMTRMPHLGGGQPGPSLHWDHADRLRRSDLGGGGTVFCVYDAEGRRVRKVWEKAPGLIEERIYLGDFEVYRRHRGPIGPATAVLERETVHTGADSGAGSGAGEERFALTELRTRDTEGSDPAPPRLIRYQAGNHLGSACLELDERAQIISYEEYAPYGSTTYQAVRSRTETPKRYRYTGMERDEETGLAQHGARYYACWLGRWTGADPSGLIDGPNLYRYARGNPITLTDRDGHEPAEALTAEILQQAASALERAAARWGSAAAYSGGAGASAAPAAAPATALAPAPAAGALAAAQAVAGLAMALAVRMHMQRAGSIARFGNPYGVPTQGAAFPALTQAQRLVHAPFPIPRPAPQRQQGEPRAGRVYVTYTKTNKTTGRVYSGRTSMVIDLNRPWYPQAEKAMKLRDQRHHVDERPEPDDPDFGPAHLDSYAVGHAVNYAERYRDFGYLAIRGREQQLIDDNGAQRAAQLGITGFSGGAWSDTEPGPRLTENKGRGVDKDSPMGEIFHYASDIEFGELAPFTGTPLKQMVRDTLRLR</sequence>
<feature type="region of interest" description="Disordered" evidence="5">
    <location>
        <begin position="2700"/>
        <end position="2725"/>
    </location>
</feature>
<evidence type="ECO:0000256" key="5">
    <source>
        <dbReference type="SAM" id="MobiDB-lite"/>
    </source>
</evidence>
<dbReference type="NCBIfam" id="TIGR03696">
    <property type="entry name" value="Rhs_assc_core"/>
    <property type="match status" value="1"/>
</dbReference>